<dbReference type="PROSITE" id="PS50011">
    <property type="entry name" value="PROTEIN_KINASE_DOM"/>
    <property type="match status" value="1"/>
</dbReference>
<dbReference type="SUPFAM" id="SSF56112">
    <property type="entry name" value="Protein kinase-like (PK-like)"/>
    <property type="match status" value="1"/>
</dbReference>
<dbReference type="EMBL" id="CP042912">
    <property type="protein sequence ID" value="QEG20397.1"/>
    <property type="molecule type" value="Genomic_DNA"/>
</dbReference>
<gene>
    <name evidence="7" type="primary">prkC_3</name>
    <name evidence="7" type="ORF">MFFC18_02450</name>
</gene>
<dbReference type="OrthoDB" id="6111975at2"/>
<keyword evidence="3 7" id="KW-0418">Kinase</keyword>
<dbReference type="GO" id="GO:0004674">
    <property type="term" value="F:protein serine/threonine kinase activity"/>
    <property type="evidence" value="ECO:0007669"/>
    <property type="project" value="UniProtKB-EC"/>
</dbReference>
<dbReference type="InterPro" id="IPR008271">
    <property type="entry name" value="Ser/Thr_kinase_AS"/>
</dbReference>
<feature type="binding site" evidence="5">
    <location>
        <position position="61"/>
    </location>
    <ligand>
        <name>ATP</name>
        <dbReference type="ChEBI" id="CHEBI:30616"/>
    </ligand>
</feature>
<dbReference type="EC" id="2.7.11.1" evidence="7"/>
<protein>
    <submittedName>
        <fullName evidence="7">Serine/threonine-protein kinase PrkC</fullName>
        <ecNumber evidence="7">2.7.11.1</ecNumber>
    </submittedName>
</protein>
<keyword evidence="2 5" id="KW-0547">Nucleotide-binding</keyword>
<organism evidence="7 8">
    <name type="scientific">Mariniblastus fucicola</name>
    <dbReference type="NCBI Taxonomy" id="980251"/>
    <lineage>
        <taxon>Bacteria</taxon>
        <taxon>Pseudomonadati</taxon>
        <taxon>Planctomycetota</taxon>
        <taxon>Planctomycetia</taxon>
        <taxon>Pirellulales</taxon>
        <taxon>Pirellulaceae</taxon>
        <taxon>Mariniblastus</taxon>
    </lineage>
</organism>
<evidence type="ECO:0000256" key="5">
    <source>
        <dbReference type="PROSITE-ProRule" id="PRU10141"/>
    </source>
</evidence>
<dbReference type="GO" id="GO:0005524">
    <property type="term" value="F:ATP binding"/>
    <property type="evidence" value="ECO:0007669"/>
    <property type="project" value="UniProtKB-UniRule"/>
</dbReference>
<dbReference type="PANTHER" id="PTHR43289">
    <property type="entry name" value="MITOGEN-ACTIVATED PROTEIN KINASE KINASE KINASE 20-RELATED"/>
    <property type="match status" value="1"/>
</dbReference>
<dbReference type="KEGG" id="mff:MFFC18_02450"/>
<dbReference type="PANTHER" id="PTHR43289:SF6">
    <property type="entry name" value="SERINE_THREONINE-PROTEIN KINASE NEKL-3"/>
    <property type="match status" value="1"/>
</dbReference>
<dbReference type="InterPro" id="IPR017441">
    <property type="entry name" value="Protein_kinase_ATP_BS"/>
</dbReference>
<dbReference type="CDD" id="cd14014">
    <property type="entry name" value="STKc_PknB_like"/>
    <property type="match status" value="1"/>
</dbReference>
<evidence type="ECO:0000259" key="6">
    <source>
        <dbReference type="PROSITE" id="PS50011"/>
    </source>
</evidence>
<sequence length="287" mass="32303">MEHTLPEQKTRAFDALPRSKPNLKARQSVGKYRLQKLIGVGGFARVYAALDTIEGSQVALKIPHEHYVDDELMEAFRQEVRLLARLDHPNILTLKDASIIDDRLVIATRLGKETLQDRLMRRMSVPTALGFAEQMIAGVAHAHEAGLIHCDIKPENFIVFEGDQLRLADFGIAKVATMTISGSGTGTVGHMSTEQAMGKPSMRSDVFSLGLIIFRMLSGKWPEYPFEWPAPGTNNLRRKHVHPDLIAFIRKSISPKPRDRFSDAIRMEEQFGPLHAKALRHLKKARR</sequence>
<dbReference type="STRING" id="980251.GCA_001642875_04585"/>
<dbReference type="AlphaFoldDB" id="A0A5B9P1K8"/>
<keyword evidence="1 7" id="KW-0808">Transferase</keyword>
<dbReference type="SMART" id="SM00220">
    <property type="entry name" value="S_TKc"/>
    <property type="match status" value="1"/>
</dbReference>
<evidence type="ECO:0000256" key="2">
    <source>
        <dbReference type="ARBA" id="ARBA00022741"/>
    </source>
</evidence>
<dbReference type="PROSITE" id="PS00107">
    <property type="entry name" value="PROTEIN_KINASE_ATP"/>
    <property type="match status" value="1"/>
</dbReference>
<reference evidence="7 8" key="1">
    <citation type="submission" date="2019-08" db="EMBL/GenBank/DDBJ databases">
        <title>Deep-cultivation of Planctomycetes and their phenomic and genomic characterization uncovers novel biology.</title>
        <authorList>
            <person name="Wiegand S."/>
            <person name="Jogler M."/>
            <person name="Boedeker C."/>
            <person name="Pinto D."/>
            <person name="Vollmers J."/>
            <person name="Rivas-Marin E."/>
            <person name="Kohn T."/>
            <person name="Peeters S.H."/>
            <person name="Heuer A."/>
            <person name="Rast P."/>
            <person name="Oberbeckmann S."/>
            <person name="Bunk B."/>
            <person name="Jeske O."/>
            <person name="Meyerdierks A."/>
            <person name="Storesund J.E."/>
            <person name="Kallscheuer N."/>
            <person name="Luecker S."/>
            <person name="Lage O.M."/>
            <person name="Pohl T."/>
            <person name="Merkel B.J."/>
            <person name="Hornburger P."/>
            <person name="Mueller R.-W."/>
            <person name="Bruemmer F."/>
            <person name="Labrenz M."/>
            <person name="Spormann A.M."/>
            <person name="Op den Camp H."/>
            <person name="Overmann J."/>
            <person name="Amann R."/>
            <person name="Jetten M.S.M."/>
            <person name="Mascher T."/>
            <person name="Medema M.H."/>
            <person name="Devos D.P."/>
            <person name="Kaster A.-K."/>
            <person name="Ovreas L."/>
            <person name="Rohde M."/>
            <person name="Galperin M.Y."/>
            <person name="Jogler C."/>
        </authorList>
    </citation>
    <scope>NUCLEOTIDE SEQUENCE [LARGE SCALE GENOMIC DNA]</scope>
    <source>
        <strain evidence="7 8">FC18</strain>
    </source>
</reference>
<evidence type="ECO:0000313" key="8">
    <source>
        <dbReference type="Proteomes" id="UP000322214"/>
    </source>
</evidence>
<dbReference type="InterPro" id="IPR000719">
    <property type="entry name" value="Prot_kinase_dom"/>
</dbReference>
<evidence type="ECO:0000256" key="3">
    <source>
        <dbReference type="ARBA" id="ARBA00022777"/>
    </source>
</evidence>
<dbReference type="Gene3D" id="1.10.510.10">
    <property type="entry name" value="Transferase(Phosphotransferase) domain 1"/>
    <property type="match status" value="1"/>
</dbReference>
<keyword evidence="8" id="KW-1185">Reference proteome</keyword>
<name>A0A5B9P1K8_9BACT</name>
<evidence type="ECO:0000256" key="1">
    <source>
        <dbReference type="ARBA" id="ARBA00022679"/>
    </source>
</evidence>
<dbReference type="Proteomes" id="UP000322214">
    <property type="component" value="Chromosome"/>
</dbReference>
<dbReference type="InterPro" id="IPR011009">
    <property type="entry name" value="Kinase-like_dom_sf"/>
</dbReference>
<dbReference type="Gene3D" id="3.30.200.20">
    <property type="entry name" value="Phosphorylase Kinase, domain 1"/>
    <property type="match status" value="1"/>
</dbReference>
<feature type="domain" description="Protein kinase" evidence="6">
    <location>
        <begin position="32"/>
        <end position="272"/>
    </location>
</feature>
<evidence type="ECO:0000313" key="7">
    <source>
        <dbReference type="EMBL" id="QEG20397.1"/>
    </source>
</evidence>
<keyword evidence="4 5" id="KW-0067">ATP-binding</keyword>
<dbReference type="PROSITE" id="PS00108">
    <property type="entry name" value="PROTEIN_KINASE_ST"/>
    <property type="match status" value="1"/>
</dbReference>
<accession>A0A5B9P1K8</accession>
<proteinExistence type="predicted"/>
<dbReference type="Pfam" id="PF00069">
    <property type="entry name" value="Pkinase"/>
    <property type="match status" value="1"/>
</dbReference>
<evidence type="ECO:0000256" key="4">
    <source>
        <dbReference type="ARBA" id="ARBA00022840"/>
    </source>
</evidence>